<proteinExistence type="predicted"/>
<reference evidence="1" key="1">
    <citation type="submission" date="2014-07" db="EMBL/GenBank/DDBJ databases">
        <authorList>
            <person name="Martin A.A"/>
            <person name="De Silva N."/>
        </authorList>
    </citation>
    <scope>NUCLEOTIDE SEQUENCE</scope>
</reference>
<keyword evidence="1" id="KW-1185">Reference proteome</keyword>
<dbReference type="AlphaFoldDB" id="A0A0K0G339"/>
<organism evidence="1 2">
    <name type="scientific">Strongyloides venezuelensis</name>
    <name type="common">Threadworm</name>
    <dbReference type="NCBI Taxonomy" id="75913"/>
    <lineage>
        <taxon>Eukaryota</taxon>
        <taxon>Metazoa</taxon>
        <taxon>Ecdysozoa</taxon>
        <taxon>Nematoda</taxon>
        <taxon>Chromadorea</taxon>
        <taxon>Rhabditida</taxon>
        <taxon>Tylenchina</taxon>
        <taxon>Panagrolaimomorpha</taxon>
        <taxon>Strongyloidoidea</taxon>
        <taxon>Strongyloididae</taxon>
        <taxon>Strongyloides</taxon>
    </lineage>
</organism>
<name>A0A0K0G339_STRVS</name>
<evidence type="ECO:0000313" key="1">
    <source>
        <dbReference type="Proteomes" id="UP000035680"/>
    </source>
</evidence>
<accession>A0A0K0G339</accession>
<dbReference type="WBParaSite" id="SVE_1914000.1">
    <property type="protein sequence ID" value="SVE_1914000.1"/>
    <property type="gene ID" value="SVE_1914000"/>
</dbReference>
<dbReference type="Proteomes" id="UP000035680">
    <property type="component" value="Unassembled WGS sequence"/>
</dbReference>
<sequence length="73" mass="8071">MEYSVLFDFSFFSLGYIDSHLFCGVVGVLTDSTLLIDASNVIKSYITSILVIVQTQAFVGPVCTKNSEELRDI</sequence>
<protein>
    <submittedName>
        <fullName evidence="2">Ovule protein</fullName>
    </submittedName>
</protein>
<reference evidence="2" key="2">
    <citation type="submission" date="2015-08" db="UniProtKB">
        <authorList>
            <consortium name="WormBaseParasite"/>
        </authorList>
    </citation>
    <scope>IDENTIFICATION</scope>
</reference>
<evidence type="ECO:0000313" key="2">
    <source>
        <dbReference type="WBParaSite" id="SVE_1914000.1"/>
    </source>
</evidence>